<keyword evidence="2" id="KW-1185">Reference proteome</keyword>
<evidence type="ECO:0000313" key="1">
    <source>
        <dbReference type="EMBL" id="GMN55296.1"/>
    </source>
</evidence>
<accession>A0AA88B0P6</accession>
<proteinExistence type="predicted"/>
<dbReference type="Proteomes" id="UP001187192">
    <property type="component" value="Unassembled WGS sequence"/>
</dbReference>
<organism evidence="1 2">
    <name type="scientific">Ficus carica</name>
    <name type="common">Common fig</name>
    <dbReference type="NCBI Taxonomy" id="3494"/>
    <lineage>
        <taxon>Eukaryota</taxon>
        <taxon>Viridiplantae</taxon>
        <taxon>Streptophyta</taxon>
        <taxon>Embryophyta</taxon>
        <taxon>Tracheophyta</taxon>
        <taxon>Spermatophyta</taxon>
        <taxon>Magnoliopsida</taxon>
        <taxon>eudicotyledons</taxon>
        <taxon>Gunneridae</taxon>
        <taxon>Pentapetalae</taxon>
        <taxon>rosids</taxon>
        <taxon>fabids</taxon>
        <taxon>Rosales</taxon>
        <taxon>Moraceae</taxon>
        <taxon>Ficeae</taxon>
        <taxon>Ficus</taxon>
    </lineage>
</organism>
<name>A0AA88B0P6_FICCA</name>
<comment type="caution">
    <text evidence="1">The sequence shown here is derived from an EMBL/GenBank/DDBJ whole genome shotgun (WGS) entry which is preliminary data.</text>
</comment>
<sequence>MATEPKAATEETKVDLFEDDDEFEEFEINEGDLEINHQLVVIWKSTTKSEIGDGEPNGALMLCLVGVKNERKENSGGMFEENVELKVVWWERKVKEGSGKILAHCERKENRKE</sequence>
<reference evidence="1" key="1">
    <citation type="submission" date="2023-07" db="EMBL/GenBank/DDBJ databases">
        <title>draft genome sequence of fig (Ficus carica).</title>
        <authorList>
            <person name="Takahashi T."/>
            <person name="Nishimura K."/>
        </authorList>
    </citation>
    <scope>NUCLEOTIDE SEQUENCE</scope>
</reference>
<dbReference type="EMBL" id="BTGU01000056">
    <property type="protein sequence ID" value="GMN55296.1"/>
    <property type="molecule type" value="Genomic_DNA"/>
</dbReference>
<dbReference type="AlphaFoldDB" id="A0AA88B0P6"/>
<protein>
    <submittedName>
        <fullName evidence="1">Uncharacterized protein</fullName>
    </submittedName>
</protein>
<evidence type="ECO:0000313" key="2">
    <source>
        <dbReference type="Proteomes" id="UP001187192"/>
    </source>
</evidence>
<gene>
    <name evidence="1" type="ORF">TIFTF001_024411</name>
</gene>